<accession>D3V8F3</accession>
<sequence length="55" mass="6357">MAFCPKTKTNKMTKNDLYLIVSISLSPAIQWVKIIKKISIIFHKKIGSDDKSRYN</sequence>
<evidence type="ECO:0000313" key="2">
    <source>
        <dbReference type="Proteomes" id="UP000002045"/>
    </source>
</evidence>
<dbReference type="HOGENOM" id="CLU_3223939_0_0_6"/>
<protein>
    <submittedName>
        <fullName evidence="1">Uncharacterized protein</fullName>
    </submittedName>
</protein>
<evidence type="ECO:0000313" key="1">
    <source>
        <dbReference type="EMBL" id="CBJ82115.1"/>
    </source>
</evidence>
<dbReference type="KEGG" id="xbo:XBJ1_2991"/>
<dbReference type="Proteomes" id="UP000002045">
    <property type="component" value="Chromosome"/>
</dbReference>
<proteinExistence type="predicted"/>
<organism evidence="1 2">
    <name type="scientific">Xenorhabdus bovienii (strain SS-2004)</name>
    <name type="common">Xenorhabdus nematophila subsp. bovienii</name>
    <dbReference type="NCBI Taxonomy" id="406818"/>
    <lineage>
        <taxon>Bacteria</taxon>
        <taxon>Pseudomonadati</taxon>
        <taxon>Pseudomonadota</taxon>
        <taxon>Gammaproteobacteria</taxon>
        <taxon>Enterobacterales</taxon>
        <taxon>Morganellaceae</taxon>
        <taxon>Xenorhabdus</taxon>
    </lineage>
</organism>
<gene>
    <name evidence="1" type="ordered locus">XBJ1_2991</name>
</gene>
<name>D3V8F3_XENBS</name>
<reference evidence="1" key="1">
    <citation type="journal article" date="2011" name="PLoS ONE">
        <title>The entomopathogenic bacterial endosymbionts xenorhabdus and photorhabdus: convergent lifestyles from divergent genomes.</title>
        <authorList>
            <person name="Chaston J.M."/>
            <person name="Suen G."/>
            <person name="Tucker S.L."/>
            <person name="Andersen A.W."/>
            <person name="Bhasin A."/>
            <person name="Bode E."/>
            <person name="Bode H.B."/>
            <person name="Brachmann A.O."/>
            <person name="Cowles C.E."/>
            <person name="Cowles K.N."/>
            <person name="Darby C."/>
            <person name="de Leon L."/>
            <person name="Drace K."/>
            <person name="Du Z."/>
            <person name="Givaudan A."/>
            <person name="Herbert Tran E.E."/>
            <person name="Jewell K.A."/>
            <person name="Knack J.J."/>
            <person name="Krasomil-Osterfeld K.C."/>
            <person name="Kukor R."/>
            <person name="Lanois A."/>
            <person name="Latreille P."/>
            <person name="Leimgruber N.K."/>
            <person name="Lipke C.M."/>
            <person name="Liu R."/>
            <person name="Lu X."/>
            <person name="Martens E.C."/>
            <person name="Marri P.R."/>
            <person name="Medigue C."/>
            <person name="Menard M.L."/>
            <person name="Miller N.M."/>
            <person name="Morales-Soto N."/>
            <person name="Norton S."/>
            <person name="Ogier J.C."/>
            <person name="Orchard S.S."/>
            <person name="Park D."/>
            <person name="Park Y."/>
            <person name="Qurollo B.A."/>
            <person name="Sugar D.R."/>
            <person name="Richards G.R."/>
            <person name="Rouy Z."/>
            <person name="Slominski B."/>
            <person name="Slominski K."/>
            <person name="Snyder H."/>
            <person name="Tjaden B.C."/>
            <person name="van der Hoeven R."/>
            <person name="Welch R.D."/>
            <person name="Wheeler C."/>
            <person name="Xiang B."/>
            <person name="Barbazuk B."/>
            <person name="Gaudriault S."/>
            <person name="Goodner B."/>
            <person name="Slater S.C."/>
            <person name="Forst S."/>
            <person name="Goldman B.S."/>
            <person name="Goodrich-Blair H."/>
        </authorList>
    </citation>
    <scope>NUCLEOTIDE SEQUENCE [LARGE SCALE GENOMIC DNA]</scope>
    <source>
        <strain evidence="1">SS-2004</strain>
    </source>
</reference>
<dbReference type="EMBL" id="FN667741">
    <property type="protein sequence ID" value="CBJ82115.1"/>
    <property type="molecule type" value="Genomic_DNA"/>
</dbReference>
<dbReference type="AlphaFoldDB" id="D3V8F3"/>